<organism evidence="1 2">
    <name type="scientific">Thelohanellus kitauei</name>
    <name type="common">Myxosporean</name>
    <dbReference type="NCBI Taxonomy" id="669202"/>
    <lineage>
        <taxon>Eukaryota</taxon>
        <taxon>Metazoa</taxon>
        <taxon>Cnidaria</taxon>
        <taxon>Myxozoa</taxon>
        <taxon>Myxosporea</taxon>
        <taxon>Bivalvulida</taxon>
        <taxon>Platysporina</taxon>
        <taxon>Myxobolidae</taxon>
        <taxon>Thelohanellus</taxon>
    </lineage>
</organism>
<dbReference type="AlphaFoldDB" id="A0A0C2MG36"/>
<proteinExistence type="predicted"/>
<accession>A0A0C2MG36</accession>
<protein>
    <submittedName>
        <fullName evidence="1">Uncharacterized protein</fullName>
    </submittedName>
</protein>
<evidence type="ECO:0000313" key="2">
    <source>
        <dbReference type="Proteomes" id="UP000031668"/>
    </source>
</evidence>
<dbReference type="Proteomes" id="UP000031668">
    <property type="component" value="Unassembled WGS sequence"/>
</dbReference>
<gene>
    <name evidence="1" type="ORF">RF11_11932</name>
</gene>
<sequence>MLPVPIFNDEEFLTIDNNLPCYDNHEDNEDLIVEGIKSKHEKFEDDEDDESPVPVTDQEAKKCMPCYSVNLCRKEMKGNPECESEVYFDDLRENIKNCLGDLFEMISIAPYFKHVVSLINESPLDYTRIESCLLFISSMIESSVFPDHFIEIMDLIPIPFGSIYKWLATVPKTASKLIDFKRHDDDYDDDGTCDDLLSDFYFLSNILVFCRDIKEVEMLAKLIKKLLAPPPPGLKMRRSLSLKIL</sequence>
<keyword evidence="2" id="KW-1185">Reference proteome</keyword>
<evidence type="ECO:0000313" key="1">
    <source>
        <dbReference type="EMBL" id="KII66116.1"/>
    </source>
</evidence>
<name>A0A0C2MG36_THEKT</name>
<dbReference type="EMBL" id="JWZT01003604">
    <property type="protein sequence ID" value="KII66116.1"/>
    <property type="molecule type" value="Genomic_DNA"/>
</dbReference>
<reference evidence="1 2" key="1">
    <citation type="journal article" date="2014" name="Genome Biol. Evol.">
        <title>The genome of the myxosporean Thelohanellus kitauei shows adaptations to nutrient acquisition within its fish host.</title>
        <authorList>
            <person name="Yang Y."/>
            <person name="Xiong J."/>
            <person name="Zhou Z."/>
            <person name="Huo F."/>
            <person name="Miao W."/>
            <person name="Ran C."/>
            <person name="Liu Y."/>
            <person name="Zhang J."/>
            <person name="Feng J."/>
            <person name="Wang M."/>
            <person name="Wang M."/>
            <person name="Wang L."/>
            <person name="Yao B."/>
        </authorList>
    </citation>
    <scope>NUCLEOTIDE SEQUENCE [LARGE SCALE GENOMIC DNA]</scope>
    <source>
        <strain evidence="1">Wuqing</strain>
    </source>
</reference>
<comment type="caution">
    <text evidence="1">The sequence shown here is derived from an EMBL/GenBank/DDBJ whole genome shotgun (WGS) entry which is preliminary data.</text>
</comment>